<proteinExistence type="predicted"/>
<comment type="caution">
    <text evidence="1">The sequence shown here is derived from an EMBL/GenBank/DDBJ whole genome shotgun (WGS) entry which is preliminary data.</text>
</comment>
<evidence type="ECO:0000313" key="2">
    <source>
        <dbReference type="Proteomes" id="UP001500363"/>
    </source>
</evidence>
<sequence>MFECPVCFTETLDVKPYETWPPPPGLVIQPPYEDYLGRASYEVCRRCGFEFGNDDNPGTAPPSTFEEYRAEWEAEGSPWFDWRTAPDDPDHR</sequence>
<evidence type="ECO:0008006" key="3">
    <source>
        <dbReference type="Google" id="ProtNLM"/>
    </source>
</evidence>
<accession>A0ABP4NCM9</accession>
<dbReference type="Proteomes" id="UP001500363">
    <property type="component" value="Unassembled WGS sequence"/>
</dbReference>
<keyword evidence="2" id="KW-1185">Reference proteome</keyword>
<gene>
    <name evidence="1" type="ORF">GCM10009741_74500</name>
</gene>
<name>A0ABP4NCM9_9ACTN</name>
<evidence type="ECO:0000313" key="1">
    <source>
        <dbReference type="EMBL" id="GAA1558651.1"/>
    </source>
</evidence>
<dbReference type="EMBL" id="BAAANC010000005">
    <property type="protein sequence ID" value="GAA1558651.1"/>
    <property type="molecule type" value="Genomic_DNA"/>
</dbReference>
<organism evidence="1 2">
    <name type="scientific">Kribbella lupini</name>
    <dbReference type="NCBI Taxonomy" id="291602"/>
    <lineage>
        <taxon>Bacteria</taxon>
        <taxon>Bacillati</taxon>
        <taxon>Actinomycetota</taxon>
        <taxon>Actinomycetes</taxon>
        <taxon>Propionibacteriales</taxon>
        <taxon>Kribbellaceae</taxon>
        <taxon>Kribbella</taxon>
    </lineage>
</organism>
<reference evidence="2" key="1">
    <citation type="journal article" date="2019" name="Int. J. Syst. Evol. Microbiol.">
        <title>The Global Catalogue of Microorganisms (GCM) 10K type strain sequencing project: providing services to taxonomists for standard genome sequencing and annotation.</title>
        <authorList>
            <consortium name="The Broad Institute Genomics Platform"/>
            <consortium name="The Broad Institute Genome Sequencing Center for Infectious Disease"/>
            <person name="Wu L."/>
            <person name="Ma J."/>
        </authorList>
    </citation>
    <scope>NUCLEOTIDE SEQUENCE [LARGE SCALE GENOMIC DNA]</scope>
    <source>
        <strain evidence="2">JCM 14303</strain>
    </source>
</reference>
<protein>
    <recommendedName>
        <fullName evidence="3">Lar family restriction alleviation protein</fullName>
    </recommendedName>
</protein>